<dbReference type="PANTHER" id="PTHR32322">
    <property type="entry name" value="INNER MEMBRANE TRANSPORTER"/>
    <property type="match status" value="1"/>
</dbReference>
<evidence type="ECO:0000256" key="4">
    <source>
        <dbReference type="ARBA" id="ARBA00022989"/>
    </source>
</evidence>
<dbReference type="PANTHER" id="PTHR32322:SF18">
    <property type="entry name" value="S-ADENOSYLMETHIONINE_S-ADENOSYLHOMOCYSTEINE TRANSPORTER"/>
    <property type="match status" value="1"/>
</dbReference>
<accession>A0ABW8D413</accession>
<dbReference type="SUPFAM" id="SSF103481">
    <property type="entry name" value="Multidrug resistance efflux transporter EmrE"/>
    <property type="match status" value="2"/>
</dbReference>
<feature type="transmembrane region" description="Helical" evidence="6">
    <location>
        <begin position="280"/>
        <end position="297"/>
    </location>
</feature>
<dbReference type="InterPro" id="IPR000620">
    <property type="entry name" value="EamA_dom"/>
</dbReference>
<dbReference type="InterPro" id="IPR050638">
    <property type="entry name" value="AA-Vitamin_Transporters"/>
</dbReference>
<dbReference type="Pfam" id="PF00892">
    <property type="entry name" value="EamA"/>
    <property type="match status" value="2"/>
</dbReference>
<evidence type="ECO:0000259" key="7">
    <source>
        <dbReference type="Pfam" id="PF00892"/>
    </source>
</evidence>
<dbReference type="EMBL" id="JBGORX010000001">
    <property type="protein sequence ID" value="MFJ1266957.1"/>
    <property type="molecule type" value="Genomic_DNA"/>
</dbReference>
<feature type="transmembrane region" description="Helical" evidence="6">
    <location>
        <begin position="12"/>
        <end position="31"/>
    </location>
</feature>
<feature type="transmembrane region" description="Helical" evidence="6">
    <location>
        <begin position="225"/>
        <end position="245"/>
    </location>
</feature>
<feature type="domain" description="EamA" evidence="7">
    <location>
        <begin position="9"/>
        <end position="150"/>
    </location>
</feature>
<dbReference type="InterPro" id="IPR037185">
    <property type="entry name" value="EmrE-like"/>
</dbReference>
<organism evidence="8 9">
    <name type="scientific">Legionella lytica</name>
    <dbReference type="NCBI Taxonomy" id="96232"/>
    <lineage>
        <taxon>Bacteria</taxon>
        <taxon>Pseudomonadati</taxon>
        <taxon>Pseudomonadota</taxon>
        <taxon>Gammaproteobacteria</taxon>
        <taxon>Legionellales</taxon>
        <taxon>Legionellaceae</taxon>
        <taxon>Legionella</taxon>
    </lineage>
</organism>
<name>A0ABW8D413_9GAMM</name>
<keyword evidence="4 6" id="KW-1133">Transmembrane helix</keyword>
<dbReference type="Proteomes" id="UP001615550">
    <property type="component" value="Unassembled WGS sequence"/>
</dbReference>
<proteinExistence type="predicted"/>
<evidence type="ECO:0000256" key="6">
    <source>
        <dbReference type="SAM" id="Phobius"/>
    </source>
</evidence>
<keyword evidence="9" id="KW-1185">Reference proteome</keyword>
<feature type="transmembrane region" description="Helical" evidence="6">
    <location>
        <begin position="78"/>
        <end position="101"/>
    </location>
</feature>
<keyword evidence="3 6" id="KW-0812">Transmembrane</keyword>
<gene>
    <name evidence="8" type="ORF">ACD661_00140</name>
</gene>
<evidence type="ECO:0000313" key="8">
    <source>
        <dbReference type="EMBL" id="MFJ1266957.1"/>
    </source>
</evidence>
<comment type="subcellular location">
    <subcellularLocation>
        <location evidence="1">Cell membrane</location>
        <topology evidence="1">Multi-pass membrane protein</topology>
    </subcellularLocation>
</comment>
<feature type="transmembrane region" description="Helical" evidence="6">
    <location>
        <begin position="37"/>
        <end position="58"/>
    </location>
</feature>
<feature type="transmembrane region" description="Helical" evidence="6">
    <location>
        <begin position="189"/>
        <end position="213"/>
    </location>
</feature>
<comment type="caution">
    <text evidence="8">The sequence shown here is derived from an EMBL/GenBank/DDBJ whole genome shotgun (WGS) entry which is preliminary data.</text>
</comment>
<keyword evidence="5 6" id="KW-0472">Membrane</keyword>
<sequence>MQKGDSLFKGMFFLFLAQIMVGINIVLSKYILASIPIQLILALRFSLAAAILFVLHEVSPARKQSISYYFSQLKRRDWYFILGQALCAGVLFNALMLLGLHYTDANIAGIITSVLPVIIALMSWIILNEKISAKTAVCIGFATLGLLVIAREKLGGPVVSHSFLGDAIVLISLFPEAAYYLLSKMYVSSLPVFLVSSLLNGINAVLLLCFVSFSSWHGIHIDAFGWWILTILGLSSGLFYVFWYFGSQRVDGVMASLSTAIMPLATVVLAWLLLGEKLTMGQIIGMGMVLLSIVIYAKR</sequence>
<evidence type="ECO:0000256" key="3">
    <source>
        <dbReference type="ARBA" id="ARBA00022692"/>
    </source>
</evidence>
<evidence type="ECO:0000256" key="1">
    <source>
        <dbReference type="ARBA" id="ARBA00004651"/>
    </source>
</evidence>
<feature type="transmembrane region" description="Helical" evidence="6">
    <location>
        <begin position="107"/>
        <end position="127"/>
    </location>
</feature>
<keyword evidence="2" id="KW-1003">Cell membrane</keyword>
<evidence type="ECO:0000256" key="5">
    <source>
        <dbReference type="ARBA" id="ARBA00023136"/>
    </source>
</evidence>
<protein>
    <submittedName>
        <fullName evidence="8">DMT family transporter</fullName>
    </submittedName>
</protein>
<dbReference type="RefSeq" id="WP_400185414.1">
    <property type="nucleotide sequence ID" value="NZ_JBGORX010000001.1"/>
</dbReference>
<feature type="transmembrane region" description="Helical" evidence="6">
    <location>
        <begin position="252"/>
        <end position="274"/>
    </location>
</feature>
<evidence type="ECO:0000256" key="2">
    <source>
        <dbReference type="ARBA" id="ARBA00022475"/>
    </source>
</evidence>
<feature type="domain" description="EamA" evidence="7">
    <location>
        <begin position="164"/>
        <end position="295"/>
    </location>
</feature>
<evidence type="ECO:0000313" key="9">
    <source>
        <dbReference type="Proteomes" id="UP001615550"/>
    </source>
</evidence>
<reference evidence="8 9" key="1">
    <citation type="submission" date="2024-08" db="EMBL/GenBank/DDBJ databases">
        <title>Draft Genome Sequence of Legionella lytica strain DSB2004, Isolated From a Fire Sprinkler System.</title>
        <authorList>
            <person name="Everhart A.D."/>
            <person name="Kidane D.T."/>
            <person name="Farone A.L."/>
            <person name="Farone M.B."/>
        </authorList>
    </citation>
    <scope>NUCLEOTIDE SEQUENCE [LARGE SCALE GENOMIC DNA]</scope>
    <source>
        <strain evidence="8 9">DSB2004</strain>
    </source>
</reference>